<comment type="subcellular location">
    <subcellularLocation>
        <location evidence="1">Endoplasmic reticulum membrane</location>
        <topology evidence="1">Multi-pass membrane protein</topology>
    </subcellularLocation>
</comment>
<dbReference type="EC" id="2.7.7.53" evidence="9"/>
<keyword evidence="10" id="KW-1185">Reference proteome</keyword>
<keyword evidence="7 8" id="KW-0472">Membrane</keyword>
<dbReference type="PANTHER" id="PTHR23129">
    <property type="entry name" value="ACYL-COENZYME A DIPHOSPHATASE FITM2"/>
    <property type="match status" value="1"/>
</dbReference>
<keyword evidence="9" id="KW-0548">Nucleotidyltransferase</keyword>
<dbReference type="GO" id="GO:0010945">
    <property type="term" value="F:coenzyme A diphosphatase activity"/>
    <property type="evidence" value="ECO:0007669"/>
    <property type="project" value="InterPro"/>
</dbReference>
<feature type="transmembrane region" description="Helical" evidence="8">
    <location>
        <begin position="21"/>
        <end position="41"/>
    </location>
</feature>
<evidence type="ECO:0000256" key="7">
    <source>
        <dbReference type="ARBA" id="ARBA00023136"/>
    </source>
</evidence>
<evidence type="ECO:0000256" key="8">
    <source>
        <dbReference type="SAM" id="Phobius"/>
    </source>
</evidence>
<evidence type="ECO:0000256" key="4">
    <source>
        <dbReference type="ARBA" id="ARBA00022824"/>
    </source>
</evidence>
<dbReference type="AlphaFoldDB" id="A0AAF0J680"/>
<sequence>MTGTPAYLKYGTLIKPNWYHFIFITYIAGVVLAGTLFSIYYGTHHYSVAMSAIKHTNATEYHRLALNAPIFVDRSNWINQTFVKLAWFWNTLVVVAIAATLKRTAGGLRGERQRTKSFSDVDIVTRILASKTFLRWAVATLGWVLFAAWFFGPSVTQRVSIATGAQCVFNGDIVDAAQCHLGTNPVARWSGGHDVSGHTFILALGILLILEMLVPYLPYVLPSFSLVRQSIPLSIYADKDIFRTGSRRVRLANVAVFWGSTFILGLWGIMLTITAVYHHHPNEKLTGMLCALLVWFFMPKEHALH</sequence>
<dbReference type="EMBL" id="CP119878">
    <property type="protein sequence ID" value="WFD34963.1"/>
    <property type="molecule type" value="Genomic_DNA"/>
</dbReference>
<dbReference type="PANTHER" id="PTHR23129:SF0">
    <property type="entry name" value="ACYL-COENZYME A DIPHOSPHATASE FITM2"/>
    <property type="match status" value="1"/>
</dbReference>
<reference evidence="9" key="1">
    <citation type="submission" date="2023-03" db="EMBL/GenBank/DDBJ databases">
        <title>Mating type loci evolution in Malassezia.</title>
        <authorList>
            <person name="Coelho M.A."/>
        </authorList>
    </citation>
    <scope>NUCLEOTIDE SEQUENCE</scope>
    <source>
        <strain evidence="9">CBS 11721</strain>
    </source>
</reference>
<evidence type="ECO:0000256" key="1">
    <source>
        <dbReference type="ARBA" id="ARBA00004477"/>
    </source>
</evidence>
<dbReference type="Pfam" id="PF10261">
    <property type="entry name" value="FIT"/>
    <property type="match status" value="1"/>
</dbReference>
<dbReference type="GO" id="GO:0034389">
    <property type="term" value="P:lipid droplet organization"/>
    <property type="evidence" value="ECO:0007669"/>
    <property type="project" value="TreeGrafter"/>
</dbReference>
<protein>
    <submittedName>
        <fullName evidence="9">ATP adenylyltransferase</fullName>
        <ecNumber evidence="9">2.7.7.53</ecNumber>
    </submittedName>
</protein>
<feature type="transmembrane region" description="Helical" evidence="8">
    <location>
        <begin position="86"/>
        <end position="105"/>
    </location>
</feature>
<keyword evidence="4" id="KW-0256">Endoplasmic reticulum</keyword>
<evidence type="ECO:0000256" key="2">
    <source>
        <dbReference type="ARBA" id="ARBA00022692"/>
    </source>
</evidence>
<proteinExistence type="predicted"/>
<feature type="transmembrane region" description="Helical" evidence="8">
    <location>
        <begin position="133"/>
        <end position="151"/>
    </location>
</feature>
<dbReference type="InterPro" id="IPR019388">
    <property type="entry name" value="FIT"/>
</dbReference>
<dbReference type="GO" id="GO:0019915">
    <property type="term" value="P:lipid storage"/>
    <property type="evidence" value="ECO:0007669"/>
    <property type="project" value="InterPro"/>
</dbReference>
<keyword evidence="5 8" id="KW-1133">Transmembrane helix</keyword>
<evidence type="ECO:0000256" key="3">
    <source>
        <dbReference type="ARBA" id="ARBA00022801"/>
    </source>
</evidence>
<dbReference type="Proteomes" id="UP001219933">
    <property type="component" value="Chromosome 2"/>
</dbReference>
<evidence type="ECO:0000313" key="9">
    <source>
        <dbReference type="EMBL" id="WFD34963.1"/>
    </source>
</evidence>
<dbReference type="GO" id="GO:0008654">
    <property type="term" value="P:phospholipid biosynthetic process"/>
    <property type="evidence" value="ECO:0007669"/>
    <property type="project" value="TreeGrafter"/>
</dbReference>
<evidence type="ECO:0000256" key="6">
    <source>
        <dbReference type="ARBA" id="ARBA00023098"/>
    </source>
</evidence>
<keyword evidence="2 8" id="KW-0812">Transmembrane</keyword>
<feature type="transmembrane region" description="Helical" evidence="8">
    <location>
        <begin position="251"/>
        <end position="277"/>
    </location>
</feature>
<name>A0AAF0J680_9BASI</name>
<dbReference type="GO" id="GO:0003877">
    <property type="term" value="F:ATP:ADP adenylyltransferase activity"/>
    <property type="evidence" value="ECO:0007669"/>
    <property type="project" value="UniProtKB-EC"/>
</dbReference>
<keyword evidence="9" id="KW-0808">Transferase</keyword>
<accession>A0AAF0J680</accession>
<dbReference type="GO" id="GO:0005789">
    <property type="term" value="C:endoplasmic reticulum membrane"/>
    <property type="evidence" value="ECO:0007669"/>
    <property type="project" value="UniProtKB-SubCell"/>
</dbReference>
<keyword evidence="6" id="KW-0443">Lipid metabolism</keyword>
<evidence type="ECO:0000256" key="5">
    <source>
        <dbReference type="ARBA" id="ARBA00022989"/>
    </source>
</evidence>
<gene>
    <name evidence="9" type="ORF">MCUN1_001809</name>
</gene>
<keyword evidence="3" id="KW-0378">Hydrolase</keyword>
<organism evidence="9 10">
    <name type="scientific">Malassezia cuniculi</name>
    <dbReference type="NCBI Taxonomy" id="948313"/>
    <lineage>
        <taxon>Eukaryota</taxon>
        <taxon>Fungi</taxon>
        <taxon>Dikarya</taxon>
        <taxon>Basidiomycota</taxon>
        <taxon>Ustilaginomycotina</taxon>
        <taxon>Malasseziomycetes</taxon>
        <taxon>Malasseziales</taxon>
        <taxon>Malasseziaceae</taxon>
        <taxon>Malassezia</taxon>
    </lineage>
</organism>
<evidence type="ECO:0000313" key="10">
    <source>
        <dbReference type="Proteomes" id="UP001219933"/>
    </source>
</evidence>
<feature type="transmembrane region" description="Helical" evidence="8">
    <location>
        <begin position="200"/>
        <end position="221"/>
    </location>
</feature>